<dbReference type="EMBL" id="CP024201">
    <property type="protein sequence ID" value="ATQ42182.1"/>
    <property type="molecule type" value="Genomic_DNA"/>
</dbReference>
<dbReference type="AlphaFoldDB" id="A0A2D2AVY0"/>
<dbReference type="Pfam" id="PF00004">
    <property type="entry name" value="AAA"/>
    <property type="match status" value="1"/>
</dbReference>
<dbReference type="InterPro" id="IPR052922">
    <property type="entry name" value="Cytidylate_Kinase-2"/>
</dbReference>
<dbReference type="PANTHER" id="PTHR37816:SF1">
    <property type="entry name" value="TOXIN"/>
    <property type="match status" value="1"/>
</dbReference>
<sequence>MRRITVLGCPGTGKSTLARALGERLGLPVVHLDILHWTPGWIARDEADFRARVAQAVADGAWVMDGNFDGSLDLRLPRTDTIVLLKRSRWLSLWRAIKRWLTWRGRTRPDLADGCPEALDLAFYRYIWNFERDVAPRTRAKIEAFGAHASLIVLTSDAETERFLSSL</sequence>
<keyword evidence="3" id="KW-1185">Reference proteome</keyword>
<dbReference type="SUPFAM" id="SSF52540">
    <property type="entry name" value="P-loop containing nucleoside triphosphate hydrolases"/>
    <property type="match status" value="1"/>
</dbReference>
<dbReference type="OrthoDB" id="7210594at2"/>
<dbReference type="GO" id="GO:0016887">
    <property type="term" value="F:ATP hydrolysis activity"/>
    <property type="evidence" value="ECO:0007669"/>
    <property type="project" value="InterPro"/>
</dbReference>
<protein>
    <submittedName>
        <fullName evidence="2">Topology modulation protein</fullName>
    </submittedName>
</protein>
<dbReference type="InterPro" id="IPR027417">
    <property type="entry name" value="P-loop_NTPase"/>
</dbReference>
<name>A0A2D2AVY0_9CAUL</name>
<dbReference type="GO" id="GO:0005524">
    <property type="term" value="F:ATP binding"/>
    <property type="evidence" value="ECO:0007669"/>
    <property type="project" value="InterPro"/>
</dbReference>
<gene>
    <name evidence="2" type="ORF">CSW64_07020</name>
</gene>
<organism evidence="2 3">
    <name type="scientific">Caulobacter mirabilis</name>
    <dbReference type="NCBI Taxonomy" id="69666"/>
    <lineage>
        <taxon>Bacteria</taxon>
        <taxon>Pseudomonadati</taxon>
        <taxon>Pseudomonadota</taxon>
        <taxon>Alphaproteobacteria</taxon>
        <taxon>Caulobacterales</taxon>
        <taxon>Caulobacteraceae</taxon>
        <taxon>Caulobacter</taxon>
    </lineage>
</organism>
<dbReference type="PANTHER" id="PTHR37816">
    <property type="entry name" value="YALI0E33011P"/>
    <property type="match status" value="1"/>
</dbReference>
<proteinExistence type="predicted"/>
<dbReference type="KEGG" id="cmb:CSW64_07020"/>
<dbReference type="Gene3D" id="3.40.50.300">
    <property type="entry name" value="P-loop containing nucleotide triphosphate hydrolases"/>
    <property type="match status" value="1"/>
</dbReference>
<evidence type="ECO:0000313" key="3">
    <source>
        <dbReference type="Proteomes" id="UP000228945"/>
    </source>
</evidence>
<reference evidence="2 3" key="1">
    <citation type="submission" date="2017-10" db="EMBL/GenBank/DDBJ databases">
        <title>Genome sequence of Caulobacter mirabilis FWC38.</title>
        <authorList>
            <person name="Fiebig A."/>
            <person name="Crosson S."/>
        </authorList>
    </citation>
    <scope>NUCLEOTIDE SEQUENCE [LARGE SCALE GENOMIC DNA]</scope>
    <source>
        <strain evidence="2 3">FWC 38</strain>
    </source>
</reference>
<evidence type="ECO:0000259" key="1">
    <source>
        <dbReference type="Pfam" id="PF00004"/>
    </source>
</evidence>
<accession>A0A2D2AVY0</accession>
<evidence type="ECO:0000313" key="2">
    <source>
        <dbReference type="EMBL" id="ATQ42182.1"/>
    </source>
</evidence>
<dbReference type="RefSeq" id="WP_099621439.1">
    <property type="nucleotide sequence ID" value="NZ_CP024201.1"/>
</dbReference>
<dbReference type="InterPro" id="IPR003959">
    <property type="entry name" value="ATPase_AAA_core"/>
</dbReference>
<feature type="domain" description="ATPase AAA-type core" evidence="1">
    <location>
        <begin position="6"/>
        <end position="56"/>
    </location>
</feature>
<dbReference type="Proteomes" id="UP000228945">
    <property type="component" value="Chromosome"/>
</dbReference>